<reference evidence="2" key="1">
    <citation type="submission" date="2023-07" db="EMBL/GenBank/DDBJ databases">
        <title>Sorghum-associated microbial communities from plants grown in Nebraska, USA.</title>
        <authorList>
            <person name="Schachtman D."/>
        </authorList>
    </citation>
    <scope>NUCLEOTIDE SEQUENCE</scope>
    <source>
        <strain evidence="2">DS2360</strain>
    </source>
</reference>
<gene>
    <name evidence="2" type="ORF">J2787_003233</name>
</gene>
<dbReference type="Proteomes" id="UP001184861">
    <property type="component" value="Unassembled WGS sequence"/>
</dbReference>
<evidence type="ECO:0000256" key="1">
    <source>
        <dbReference type="SAM" id="SignalP"/>
    </source>
</evidence>
<evidence type="ECO:0008006" key="4">
    <source>
        <dbReference type="Google" id="ProtNLM"/>
    </source>
</evidence>
<feature type="signal peptide" evidence="1">
    <location>
        <begin position="1"/>
        <end position="21"/>
    </location>
</feature>
<keyword evidence="1" id="KW-0732">Signal</keyword>
<protein>
    <recommendedName>
        <fullName evidence="4">Lipoprotein</fullName>
    </recommendedName>
</protein>
<evidence type="ECO:0000313" key="2">
    <source>
        <dbReference type="EMBL" id="MDR6527841.1"/>
    </source>
</evidence>
<dbReference type="EMBL" id="JAVDQY010000003">
    <property type="protein sequence ID" value="MDR6527841.1"/>
    <property type="molecule type" value="Genomic_DNA"/>
</dbReference>
<dbReference type="PROSITE" id="PS51257">
    <property type="entry name" value="PROKAR_LIPOPROTEIN"/>
    <property type="match status" value="1"/>
</dbReference>
<sequence>MIFSRVFVVALALILFSCAQKENKEQGYDILVEDLNFSKDAVFDSVQVPHHLRRIVRDISTLNTYQTEALAKGATENPNFENAKKLYDLASEGELLSLTDNRNNAVALYAAVGLLEINPQYATAIFQKFLNRKGKVHTQNGCIIGYEYLAEPLYQHYSNTLKPEVVRSDAGLQKLDSMLLFAKNSSEPMLVMAFRNRTYSDHLKKQIEKLAFQEHRGSAILYLSNWHKKEYALQLEQEYLHFLANDTIHEIQKRKYLYHLMSFNNPDHKKVILDYIKKDSASIDDSGIRHQLENNGIYPTDY</sequence>
<evidence type="ECO:0000313" key="3">
    <source>
        <dbReference type="Proteomes" id="UP001184861"/>
    </source>
</evidence>
<name>A0AAE3YCV8_9FLAO</name>
<dbReference type="AlphaFoldDB" id="A0AAE3YCV8"/>
<dbReference type="RefSeq" id="WP_309947170.1">
    <property type="nucleotide sequence ID" value="NZ_JAVDQY010000003.1"/>
</dbReference>
<feature type="chain" id="PRO_5042016218" description="Lipoprotein" evidence="1">
    <location>
        <begin position="22"/>
        <end position="302"/>
    </location>
</feature>
<comment type="caution">
    <text evidence="2">The sequence shown here is derived from an EMBL/GenBank/DDBJ whole genome shotgun (WGS) entry which is preliminary data.</text>
</comment>
<accession>A0AAE3YCV8</accession>
<proteinExistence type="predicted"/>
<organism evidence="2 3">
    <name type="scientific">Chryseobacterium rhizosphaerae</name>
    <dbReference type="NCBI Taxonomy" id="395937"/>
    <lineage>
        <taxon>Bacteria</taxon>
        <taxon>Pseudomonadati</taxon>
        <taxon>Bacteroidota</taxon>
        <taxon>Flavobacteriia</taxon>
        <taxon>Flavobacteriales</taxon>
        <taxon>Weeksellaceae</taxon>
        <taxon>Chryseobacterium group</taxon>
        <taxon>Chryseobacterium</taxon>
    </lineage>
</organism>